<dbReference type="Gene3D" id="1.20.1280.50">
    <property type="match status" value="1"/>
</dbReference>
<evidence type="ECO:0000256" key="1">
    <source>
        <dbReference type="SAM" id="MobiDB-lite"/>
    </source>
</evidence>
<dbReference type="Pfam" id="PF12937">
    <property type="entry name" value="F-box-like"/>
    <property type="match status" value="1"/>
</dbReference>
<evidence type="ECO:0000313" key="4">
    <source>
        <dbReference type="Proteomes" id="UP000269721"/>
    </source>
</evidence>
<feature type="compositionally biased region" description="Low complexity" evidence="1">
    <location>
        <begin position="235"/>
        <end position="249"/>
    </location>
</feature>
<feature type="non-terminal residue" evidence="3">
    <location>
        <position position="310"/>
    </location>
</feature>
<dbReference type="PANTHER" id="PTHR12874">
    <property type="entry name" value="F-BOX ONLY PROTEIN 48-RELATED"/>
    <property type="match status" value="1"/>
</dbReference>
<gene>
    <name evidence="3" type="ORF">BDK51DRAFT_40315</name>
</gene>
<dbReference type="PROSITE" id="PS50181">
    <property type="entry name" value="FBOX"/>
    <property type="match status" value="1"/>
</dbReference>
<proteinExistence type="predicted"/>
<feature type="compositionally biased region" description="Basic residues" evidence="1">
    <location>
        <begin position="173"/>
        <end position="186"/>
    </location>
</feature>
<dbReference type="AlphaFoldDB" id="A0A4P9W6P0"/>
<dbReference type="PANTHER" id="PTHR12874:SF9">
    <property type="entry name" value="F-BOX ONLY PROTEIN 48"/>
    <property type="match status" value="1"/>
</dbReference>
<feature type="region of interest" description="Disordered" evidence="1">
    <location>
        <begin position="223"/>
        <end position="249"/>
    </location>
</feature>
<dbReference type="GO" id="GO:0019005">
    <property type="term" value="C:SCF ubiquitin ligase complex"/>
    <property type="evidence" value="ECO:0007669"/>
    <property type="project" value="TreeGrafter"/>
</dbReference>
<feature type="region of interest" description="Disordered" evidence="1">
    <location>
        <begin position="156"/>
        <end position="189"/>
    </location>
</feature>
<feature type="compositionally biased region" description="Gly residues" evidence="1">
    <location>
        <begin position="159"/>
        <end position="168"/>
    </location>
</feature>
<feature type="domain" description="F-box" evidence="2">
    <location>
        <begin position="93"/>
        <end position="139"/>
    </location>
</feature>
<dbReference type="GO" id="GO:0005737">
    <property type="term" value="C:cytoplasm"/>
    <property type="evidence" value="ECO:0007669"/>
    <property type="project" value="TreeGrafter"/>
</dbReference>
<evidence type="ECO:0000313" key="3">
    <source>
        <dbReference type="EMBL" id="RKO87043.1"/>
    </source>
</evidence>
<name>A0A4P9W6P0_9FUNG</name>
<dbReference type="SUPFAM" id="SSF81383">
    <property type="entry name" value="F-box domain"/>
    <property type="match status" value="1"/>
</dbReference>
<protein>
    <recommendedName>
        <fullName evidence="2">F-box domain-containing protein</fullName>
    </recommendedName>
</protein>
<sequence length="310" mass="33604">MSPHVHFKDEGFEDMQISPSTLPSAIANWPEDQRAGASSLSGGASRWVGTALPADSLIFPPSLNTEFAFQLLLTVTTSTLASLTSRLTPLLQRDFISHLPSELAVHILSFTDPKTVGRAARVSRKWAELATDNTIWRSMFRARGWTVNEAFLDRWAREGNGGGDGGGKSLSLGRRRRRSSAAHSRHHAEVAAFADTAGAAPGAEGHHRHHPAYDGAHIDAGYAEMDDDDYDDSTSDAFSDYSDASDSPLDPSAIYSSSYLSSSSEIWQLARETLDDDPGEAAATPVVRSLPLPPALKISHDPERHADLDW</sequence>
<dbReference type="EMBL" id="KZ997725">
    <property type="protein sequence ID" value="RKO87043.1"/>
    <property type="molecule type" value="Genomic_DNA"/>
</dbReference>
<reference evidence="4" key="1">
    <citation type="journal article" date="2018" name="Nat. Microbiol.">
        <title>Leveraging single-cell genomics to expand the fungal tree of life.</title>
        <authorList>
            <person name="Ahrendt S.R."/>
            <person name="Quandt C.A."/>
            <person name="Ciobanu D."/>
            <person name="Clum A."/>
            <person name="Salamov A."/>
            <person name="Andreopoulos B."/>
            <person name="Cheng J.F."/>
            <person name="Woyke T."/>
            <person name="Pelin A."/>
            <person name="Henrissat B."/>
            <person name="Reynolds N.K."/>
            <person name="Benny G.L."/>
            <person name="Smith M.E."/>
            <person name="James T.Y."/>
            <person name="Grigoriev I.V."/>
        </authorList>
    </citation>
    <scope>NUCLEOTIDE SEQUENCE [LARGE SCALE GENOMIC DNA]</scope>
</reference>
<dbReference type="SMART" id="SM00256">
    <property type="entry name" value="FBOX"/>
    <property type="match status" value="1"/>
</dbReference>
<dbReference type="InterPro" id="IPR036047">
    <property type="entry name" value="F-box-like_dom_sf"/>
</dbReference>
<accession>A0A4P9W6P0</accession>
<keyword evidence="4" id="KW-1185">Reference proteome</keyword>
<dbReference type="InterPro" id="IPR001810">
    <property type="entry name" value="F-box_dom"/>
</dbReference>
<dbReference type="OrthoDB" id="3219396at2759"/>
<dbReference type="GO" id="GO:0031146">
    <property type="term" value="P:SCF-dependent proteasomal ubiquitin-dependent protein catabolic process"/>
    <property type="evidence" value="ECO:0007669"/>
    <property type="project" value="TreeGrafter"/>
</dbReference>
<feature type="compositionally biased region" description="Acidic residues" evidence="1">
    <location>
        <begin position="224"/>
        <end position="234"/>
    </location>
</feature>
<evidence type="ECO:0000259" key="2">
    <source>
        <dbReference type="PROSITE" id="PS50181"/>
    </source>
</evidence>
<dbReference type="Proteomes" id="UP000269721">
    <property type="component" value="Unassembled WGS sequence"/>
</dbReference>
<organism evidence="3 4">
    <name type="scientific">Blyttiomyces helicus</name>
    <dbReference type="NCBI Taxonomy" id="388810"/>
    <lineage>
        <taxon>Eukaryota</taxon>
        <taxon>Fungi</taxon>
        <taxon>Fungi incertae sedis</taxon>
        <taxon>Chytridiomycota</taxon>
        <taxon>Chytridiomycota incertae sedis</taxon>
        <taxon>Chytridiomycetes</taxon>
        <taxon>Chytridiomycetes incertae sedis</taxon>
        <taxon>Blyttiomyces</taxon>
    </lineage>
</organism>